<dbReference type="Proteomes" id="UP001415857">
    <property type="component" value="Unassembled WGS sequence"/>
</dbReference>
<dbReference type="AlphaFoldDB" id="A0AAP0R7M5"/>
<accession>A0AAP0R7M5</accession>
<dbReference type="EMBL" id="JBBPBK010000015">
    <property type="protein sequence ID" value="KAK9268576.1"/>
    <property type="molecule type" value="Genomic_DNA"/>
</dbReference>
<reference evidence="1 2" key="1">
    <citation type="journal article" date="2024" name="Plant J.">
        <title>Genome sequences and population genomics reveal climatic adaptation and genomic divergence between two closely related sweetgum species.</title>
        <authorList>
            <person name="Xu W.Q."/>
            <person name="Ren C.Q."/>
            <person name="Zhang X.Y."/>
            <person name="Comes H.P."/>
            <person name="Liu X.H."/>
            <person name="Li Y.G."/>
            <person name="Kettle C.J."/>
            <person name="Jalonen R."/>
            <person name="Gaisberger H."/>
            <person name="Ma Y.Z."/>
            <person name="Qiu Y.X."/>
        </authorList>
    </citation>
    <scope>NUCLEOTIDE SEQUENCE [LARGE SCALE GENOMIC DNA]</scope>
    <source>
        <strain evidence="1">Hangzhou</strain>
    </source>
</reference>
<proteinExistence type="predicted"/>
<keyword evidence="2" id="KW-1185">Reference proteome</keyword>
<protein>
    <submittedName>
        <fullName evidence="1">Uncharacterized protein</fullName>
    </submittedName>
</protein>
<gene>
    <name evidence="1" type="ORF">L1049_000330</name>
</gene>
<sequence length="98" mass="11455">MTSKTEETASLSSFTRQRFPGVGTVIAMLLRSQTSMTKLLERIVNQKNKEKFGRRRRVVVEKMKIGCMEAQSMKNRGKYWRSRSISKIMNRVLLFFGF</sequence>
<evidence type="ECO:0000313" key="1">
    <source>
        <dbReference type="EMBL" id="KAK9268576.1"/>
    </source>
</evidence>
<name>A0AAP0R7M5_LIQFO</name>
<evidence type="ECO:0000313" key="2">
    <source>
        <dbReference type="Proteomes" id="UP001415857"/>
    </source>
</evidence>
<comment type="caution">
    <text evidence="1">The sequence shown here is derived from an EMBL/GenBank/DDBJ whole genome shotgun (WGS) entry which is preliminary data.</text>
</comment>
<organism evidence="1 2">
    <name type="scientific">Liquidambar formosana</name>
    <name type="common">Formosan gum</name>
    <dbReference type="NCBI Taxonomy" id="63359"/>
    <lineage>
        <taxon>Eukaryota</taxon>
        <taxon>Viridiplantae</taxon>
        <taxon>Streptophyta</taxon>
        <taxon>Embryophyta</taxon>
        <taxon>Tracheophyta</taxon>
        <taxon>Spermatophyta</taxon>
        <taxon>Magnoliopsida</taxon>
        <taxon>eudicotyledons</taxon>
        <taxon>Gunneridae</taxon>
        <taxon>Pentapetalae</taxon>
        <taxon>Saxifragales</taxon>
        <taxon>Altingiaceae</taxon>
        <taxon>Liquidambar</taxon>
    </lineage>
</organism>